<dbReference type="RefSeq" id="WP_281815630.1">
    <property type="nucleotide sequence ID" value="NZ_BRLB01000006.1"/>
</dbReference>
<evidence type="ECO:0000256" key="1">
    <source>
        <dbReference type="SAM" id="MobiDB-lite"/>
    </source>
</evidence>
<evidence type="ECO:0000313" key="3">
    <source>
        <dbReference type="Proteomes" id="UP001144256"/>
    </source>
</evidence>
<dbReference type="EMBL" id="BRLB01000006">
    <property type="protein sequence ID" value="GKX29895.1"/>
    <property type="molecule type" value="Genomic_DNA"/>
</dbReference>
<dbReference type="Proteomes" id="UP001144256">
    <property type="component" value="Unassembled WGS sequence"/>
</dbReference>
<keyword evidence="3" id="KW-1185">Reference proteome</keyword>
<organism evidence="2 3">
    <name type="scientific">Vallitalea longa</name>
    <dbReference type="NCBI Taxonomy" id="2936439"/>
    <lineage>
        <taxon>Bacteria</taxon>
        <taxon>Bacillati</taxon>
        <taxon>Bacillota</taxon>
        <taxon>Clostridia</taxon>
        <taxon>Lachnospirales</taxon>
        <taxon>Vallitaleaceae</taxon>
        <taxon>Vallitalea</taxon>
    </lineage>
</organism>
<name>A0A9W6DEU6_9FIRM</name>
<protein>
    <recommendedName>
        <fullName evidence="4">Lipoprotein</fullName>
    </recommendedName>
</protein>
<feature type="compositionally biased region" description="Low complexity" evidence="1">
    <location>
        <begin position="199"/>
        <end position="252"/>
    </location>
</feature>
<reference evidence="2" key="1">
    <citation type="submission" date="2022-06" db="EMBL/GenBank/DDBJ databases">
        <title>Vallitalea longa sp. nov., an anaerobic bacterium isolated from marine sediment.</title>
        <authorList>
            <person name="Hirano S."/>
            <person name="Terahara T."/>
            <person name="Mori K."/>
            <person name="Hamada M."/>
            <person name="Matsumoto R."/>
            <person name="Kobayashi T."/>
        </authorList>
    </citation>
    <scope>NUCLEOTIDE SEQUENCE</scope>
    <source>
        <strain evidence="2">SH18-1</strain>
    </source>
</reference>
<sequence>MKKGLKIFIGLVLCMWFIFIISCIGSHKSLAKKLDDNSNFQYATSLTSNYDKSDKANVYTTDMTVQEAAQYLMKEDWPEDYTDLDNNEAIQLTYDDYYVLIYANEDGETYIQISSRKYIHNNGYHGLYRPYRNNIVLFYDTSYTSSRYYTKDNSRYGNGYARAVKNVKTSSSKSTTADKKDTTKVKTDSNKIKPDKNASSKIRTKNSNTSSSKTTNSNTSTSKNTSTSSKSTPKTSHSTSSSSTSRTKSIRSGSVGSKSRLGGGTSFGK</sequence>
<accession>A0A9W6DEU6</accession>
<comment type="caution">
    <text evidence="2">The sequence shown here is derived from an EMBL/GenBank/DDBJ whole genome shotgun (WGS) entry which is preliminary data.</text>
</comment>
<evidence type="ECO:0008006" key="4">
    <source>
        <dbReference type="Google" id="ProtNLM"/>
    </source>
</evidence>
<proteinExistence type="predicted"/>
<dbReference type="AlphaFoldDB" id="A0A9W6DEU6"/>
<dbReference type="PROSITE" id="PS51257">
    <property type="entry name" value="PROKAR_LIPOPROTEIN"/>
    <property type="match status" value="1"/>
</dbReference>
<evidence type="ECO:0000313" key="2">
    <source>
        <dbReference type="EMBL" id="GKX29895.1"/>
    </source>
</evidence>
<gene>
    <name evidence="2" type="ORF">SH1V18_23750</name>
</gene>
<feature type="compositionally biased region" description="Basic and acidic residues" evidence="1">
    <location>
        <begin position="176"/>
        <end position="198"/>
    </location>
</feature>
<feature type="region of interest" description="Disordered" evidence="1">
    <location>
        <begin position="167"/>
        <end position="269"/>
    </location>
</feature>